<keyword evidence="5 12" id="KW-0418">Kinase</keyword>
<dbReference type="Pfam" id="PF02518">
    <property type="entry name" value="HATPase_c"/>
    <property type="match status" value="1"/>
</dbReference>
<dbReference type="PROSITE" id="PS50109">
    <property type="entry name" value="HIS_KIN"/>
    <property type="match status" value="1"/>
</dbReference>
<dbReference type="InterPro" id="IPR004105">
    <property type="entry name" value="CheA-like_dim"/>
</dbReference>
<dbReference type="InterPro" id="IPR036061">
    <property type="entry name" value="CheW-like_dom_sf"/>
</dbReference>
<dbReference type="InterPro" id="IPR003594">
    <property type="entry name" value="HATPase_dom"/>
</dbReference>
<dbReference type="GO" id="GO:0005737">
    <property type="term" value="C:cytoplasm"/>
    <property type="evidence" value="ECO:0007669"/>
    <property type="project" value="InterPro"/>
</dbReference>
<dbReference type="InterPro" id="IPR036097">
    <property type="entry name" value="HisK_dim/P_sf"/>
</dbReference>
<accession>A0A4S1CGR7</accession>
<evidence type="ECO:0000256" key="5">
    <source>
        <dbReference type="ARBA" id="ARBA00022777"/>
    </source>
</evidence>
<dbReference type="SUPFAM" id="SSF52172">
    <property type="entry name" value="CheY-like"/>
    <property type="match status" value="1"/>
</dbReference>
<evidence type="ECO:0000256" key="1">
    <source>
        <dbReference type="ARBA" id="ARBA00000085"/>
    </source>
</evidence>
<evidence type="ECO:0000256" key="3">
    <source>
        <dbReference type="ARBA" id="ARBA00022553"/>
    </source>
</evidence>
<proteinExistence type="predicted"/>
<evidence type="ECO:0000259" key="8">
    <source>
        <dbReference type="PROSITE" id="PS50109"/>
    </source>
</evidence>
<dbReference type="InterPro" id="IPR051315">
    <property type="entry name" value="Bact_Chemotaxis_CheA"/>
</dbReference>
<evidence type="ECO:0000256" key="2">
    <source>
        <dbReference type="ARBA" id="ARBA00012438"/>
    </source>
</evidence>
<dbReference type="SUPFAM" id="SSF47384">
    <property type="entry name" value="Homodimeric domain of signal transducing histidine kinase"/>
    <property type="match status" value="1"/>
</dbReference>
<feature type="domain" description="HPt" evidence="11">
    <location>
        <begin position="1"/>
        <end position="102"/>
    </location>
</feature>
<feature type="modified residue" description="Phosphohistidine" evidence="6">
    <location>
        <position position="45"/>
    </location>
</feature>
<dbReference type="InterPro" id="IPR008207">
    <property type="entry name" value="Sig_transdc_His_kin_Hpt_dom"/>
</dbReference>
<dbReference type="PROSITE" id="PS50894">
    <property type="entry name" value="HPT"/>
    <property type="match status" value="1"/>
</dbReference>
<comment type="catalytic activity">
    <reaction evidence="1">
        <text>ATP + protein L-histidine = ADP + protein N-phospho-L-histidine.</text>
        <dbReference type="EC" id="2.7.13.3"/>
    </reaction>
</comment>
<evidence type="ECO:0000313" key="13">
    <source>
        <dbReference type="Proteomes" id="UP000306416"/>
    </source>
</evidence>
<dbReference type="InterPro" id="IPR001789">
    <property type="entry name" value="Sig_transdc_resp-reg_receiver"/>
</dbReference>
<organism evidence="12 13">
    <name type="scientific">Geomonas terrae</name>
    <dbReference type="NCBI Taxonomy" id="2562681"/>
    <lineage>
        <taxon>Bacteria</taxon>
        <taxon>Pseudomonadati</taxon>
        <taxon>Thermodesulfobacteriota</taxon>
        <taxon>Desulfuromonadia</taxon>
        <taxon>Geobacterales</taxon>
        <taxon>Geobacteraceae</taxon>
        <taxon>Geomonas</taxon>
    </lineage>
</organism>
<dbReference type="PRINTS" id="PR00344">
    <property type="entry name" value="BCTRLSENSOR"/>
</dbReference>
<dbReference type="RefSeq" id="WP_135870234.1">
    <property type="nucleotide sequence ID" value="NZ_SRSC01000002.1"/>
</dbReference>
<dbReference type="GO" id="GO:0000155">
    <property type="term" value="F:phosphorelay sensor kinase activity"/>
    <property type="evidence" value="ECO:0007669"/>
    <property type="project" value="InterPro"/>
</dbReference>
<dbReference type="InterPro" id="IPR005467">
    <property type="entry name" value="His_kinase_dom"/>
</dbReference>
<keyword evidence="4" id="KW-0808">Transferase</keyword>
<dbReference type="PROSITE" id="PS50110">
    <property type="entry name" value="RESPONSE_REGULATORY"/>
    <property type="match status" value="1"/>
</dbReference>
<dbReference type="Pfam" id="PF01584">
    <property type="entry name" value="CheW"/>
    <property type="match status" value="1"/>
</dbReference>
<dbReference type="SMART" id="SM00073">
    <property type="entry name" value="HPT"/>
    <property type="match status" value="1"/>
</dbReference>
<dbReference type="InterPro" id="IPR004358">
    <property type="entry name" value="Sig_transdc_His_kin-like_C"/>
</dbReference>
<dbReference type="GO" id="GO:0006935">
    <property type="term" value="P:chemotaxis"/>
    <property type="evidence" value="ECO:0007669"/>
    <property type="project" value="UniProtKB-KW"/>
</dbReference>
<evidence type="ECO:0000259" key="9">
    <source>
        <dbReference type="PROSITE" id="PS50110"/>
    </source>
</evidence>
<dbReference type="EC" id="2.7.13.3" evidence="2"/>
<reference evidence="12 13" key="1">
    <citation type="submission" date="2019-04" db="EMBL/GenBank/DDBJ databases">
        <title>Geobacter oryzae sp. nov., ferric-reducing bacteria isolated from paddy soil.</title>
        <authorList>
            <person name="Xu Z."/>
            <person name="Masuda Y."/>
            <person name="Itoh H."/>
            <person name="Senoo K."/>
        </authorList>
    </citation>
    <scope>NUCLEOTIDE SEQUENCE [LARGE SCALE GENOMIC DNA]</scope>
    <source>
        <strain evidence="12 13">Red111</strain>
    </source>
</reference>
<comment type="caution">
    <text evidence="12">The sequence shown here is derived from an EMBL/GenBank/DDBJ whole genome shotgun (WGS) entry which is preliminary data.</text>
</comment>
<dbReference type="Gene3D" id="1.20.120.160">
    <property type="entry name" value="HPT domain"/>
    <property type="match status" value="1"/>
</dbReference>
<feature type="domain" description="Response regulatory" evidence="9">
    <location>
        <begin position="563"/>
        <end position="679"/>
    </location>
</feature>
<dbReference type="InterPro" id="IPR011006">
    <property type="entry name" value="CheY-like_superfamily"/>
</dbReference>
<dbReference type="SMART" id="SM00260">
    <property type="entry name" value="CheW"/>
    <property type="match status" value="1"/>
</dbReference>
<dbReference type="Pfam" id="PF00072">
    <property type="entry name" value="Response_reg"/>
    <property type="match status" value="1"/>
</dbReference>
<dbReference type="Gene3D" id="2.30.30.40">
    <property type="entry name" value="SH3 Domains"/>
    <property type="match status" value="1"/>
</dbReference>
<feature type="domain" description="Histidine kinase" evidence="8">
    <location>
        <begin position="208"/>
        <end position="407"/>
    </location>
</feature>
<dbReference type="CDD" id="cd00088">
    <property type="entry name" value="HPT"/>
    <property type="match status" value="1"/>
</dbReference>
<dbReference type="PANTHER" id="PTHR43395:SF1">
    <property type="entry name" value="CHEMOTAXIS PROTEIN CHEA"/>
    <property type="match status" value="1"/>
</dbReference>
<dbReference type="InterPro" id="IPR036641">
    <property type="entry name" value="HPT_dom_sf"/>
</dbReference>
<dbReference type="PROSITE" id="PS50851">
    <property type="entry name" value="CHEW"/>
    <property type="match status" value="1"/>
</dbReference>
<dbReference type="Pfam" id="PF02895">
    <property type="entry name" value="H-kinase_dim"/>
    <property type="match status" value="1"/>
</dbReference>
<keyword evidence="13" id="KW-1185">Reference proteome</keyword>
<dbReference type="InterPro" id="IPR002545">
    <property type="entry name" value="CheW-lke_dom"/>
</dbReference>
<feature type="domain" description="CheW-like" evidence="10">
    <location>
        <begin position="409"/>
        <end position="544"/>
    </location>
</feature>
<dbReference type="InterPro" id="IPR037006">
    <property type="entry name" value="CheA-like_homodim_sf"/>
</dbReference>
<dbReference type="SMART" id="SM01231">
    <property type="entry name" value="H-kinase_dim"/>
    <property type="match status" value="1"/>
</dbReference>
<evidence type="ECO:0000256" key="7">
    <source>
        <dbReference type="PROSITE-ProRule" id="PRU00169"/>
    </source>
</evidence>
<dbReference type="Pfam" id="PF01627">
    <property type="entry name" value="Hpt"/>
    <property type="match status" value="1"/>
</dbReference>
<dbReference type="SUPFAM" id="SSF47226">
    <property type="entry name" value="Histidine-containing phosphotransfer domain, HPT domain"/>
    <property type="match status" value="1"/>
</dbReference>
<keyword evidence="3 7" id="KW-0597">Phosphoprotein</keyword>
<evidence type="ECO:0000259" key="11">
    <source>
        <dbReference type="PROSITE" id="PS50894"/>
    </source>
</evidence>
<dbReference type="Gene3D" id="3.30.565.10">
    <property type="entry name" value="Histidine kinase-like ATPase, C-terminal domain"/>
    <property type="match status" value="1"/>
</dbReference>
<evidence type="ECO:0000313" key="12">
    <source>
        <dbReference type="EMBL" id="TGU72761.1"/>
    </source>
</evidence>
<dbReference type="InterPro" id="IPR036890">
    <property type="entry name" value="HATPase_C_sf"/>
</dbReference>
<evidence type="ECO:0000256" key="6">
    <source>
        <dbReference type="PROSITE-ProRule" id="PRU00110"/>
    </source>
</evidence>
<dbReference type="SMART" id="SM00387">
    <property type="entry name" value="HATPase_c"/>
    <property type="match status" value="1"/>
</dbReference>
<dbReference type="FunFam" id="3.30.565.10:FF:000016">
    <property type="entry name" value="Chemotaxis protein CheA, putative"/>
    <property type="match status" value="1"/>
</dbReference>
<dbReference type="Proteomes" id="UP000306416">
    <property type="component" value="Unassembled WGS sequence"/>
</dbReference>
<dbReference type="SUPFAM" id="SSF50341">
    <property type="entry name" value="CheW-like"/>
    <property type="match status" value="1"/>
</dbReference>
<gene>
    <name evidence="12" type="ORF">E4633_10755</name>
</gene>
<dbReference type="Gene3D" id="3.40.50.2300">
    <property type="match status" value="1"/>
</dbReference>
<dbReference type="AlphaFoldDB" id="A0A4S1CGR7"/>
<name>A0A4S1CGR7_9BACT</name>
<protein>
    <recommendedName>
        <fullName evidence="2">histidine kinase</fullName>
        <ecNumber evidence="2">2.7.13.3</ecNumber>
    </recommendedName>
</protein>
<evidence type="ECO:0000259" key="10">
    <source>
        <dbReference type="PROSITE" id="PS50851"/>
    </source>
</evidence>
<feature type="modified residue" description="4-aspartylphosphate" evidence="7">
    <location>
        <position position="612"/>
    </location>
</feature>
<dbReference type="GO" id="GO:0005524">
    <property type="term" value="F:ATP binding"/>
    <property type="evidence" value="ECO:0007669"/>
    <property type="project" value="UniProtKB-KW"/>
</dbReference>
<evidence type="ECO:0000256" key="4">
    <source>
        <dbReference type="ARBA" id="ARBA00022679"/>
    </source>
</evidence>
<dbReference type="PANTHER" id="PTHR43395">
    <property type="entry name" value="SENSOR HISTIDINE KINASE CHEA"/>
    <property type="match status" value="1"/>
</dbReference>
<dbReference type="SUPFAM" id="SSF55874">
    <property type="entry name" value="ATPase domain of HSP90 chaperone/DNA topoisomerase II/histidine kinase"/>
    <property type="match status" value="1"/>
</dbReference>
<sequence length="681" mass="74240">MGNRYLEIFCREAEEHLASLQSGLLVLEKNPARTELLHELLRNAHTLKGSARMVGLADISAITHTMEELLKGMEQGLRRVDAETIDLLLKGADAVALITSALMRGVPPELDVERFVAEYERGESGRLLPAEPLEAKAEGAVADTVRADVKTLDNLVNLVGEMIINRKRLEAKLDGLKELCYELPPEKAAPFTAFRGELEEDILYLGFLIQDLHEKAMGLRMLPLKTISDGLERLVRDLSLQLSREVQFEIEGQGIEMDRVLLDGLKPILIHLLTNALSHGIEPPEAREAAGKPRRGSVLLSARHEGNSVLVEVRDDGRGMDPAAIKAAAVTRGVIEAREAEGLTDEEALYLTFRPGFSTAEIVTDISGRGVGMDVVKKNIERVKGNVTLSSETGRFTQVTLQLPLTLSVLDALIITCGDETFAVPATYLQEILKVRRSEITTMGTDEVIKVRGATTPLYSLAGMLGLPARRDAGDAPLPVIVLKHCDQRIACIVESHVGYSEVVVKGLGKQFGNVRYLFGATIMGDGNPALILNVPDLFQPGGGAPRAVLTPEEEEAVRRRPKVLVVDDSITTRTMEQSILAGQGYHVVTAVSGEDAMEKSAADRFDLIISDVEMPGMNGFELTRLLRASETYQDTPIIIVSSLSRDEDKRQALQAGAQAYIVKGAFDQGLLLETVQMLIG</sequence>
<dbReference type="EMBL" id="SRSC01000002">
    <property type="protein sequence ID" value="TGU72761.1"/>
    <property type="molecule type" value="Genomic_DNA"/>
</dbReference>
<dbReference type="SMART" id="SM00448">
    <property type="entry name" value="REC"/>
    <property type="match status" value="1"/>
</dbReference>
<dbReference type="Gene3D" id="1.10.287.560">
    <property type="entry name" value="Histidine kinase CheA-like, homodimeric domain"/>
    <property type="match status" value="1"/>
</dbReference>